<name>A0A9D3NIE2_9TELE</name>
<accession>A0A9D3NIE2</accession>
<dbReference type="EMBL" id="JAHKSW010000016">
    <property type="protein sequence ID" value="KAG7322319.1"/>
    <property type="molecule type" value="Genomic_DNA"/>
</dbReference>
<protein>
    <submittedName>
        <fullName evidence="2">Uncharacterized protein</fullName>
    </submittedName>
</protein>
<evidence type="ECO:0000313" key="2">
    <source>
        <dbReference type="EMBL" id="KAG7322319.1"/>
    </source>
</evidence>
<feature type="region of interest" description="Disordered" evidence="1">
    <location>
        <begin position="1"/>
        <end position="43"/>
    </location>
</feature>
<reference evidence="2 3" key="1">
    <citation type="submission" date="2021-06" db="EMBL/GenBank/DDBJ databases">
        <title>Chromosome-level genome assembly of the red-tail catfish (Hemibagrus wyckioides).</title>
        <authorList>
            <person name="Shao F."/>
        </authorList>
    </citation>
    <scope>NUCLEOTIDE SEQUENCE [LARGE SCALE GENOMIC DNA]</scope>
    <source>
        <strain evidence="2">EC202008001</strain>
        <tissue evidence="2">Blood</tissue>
    </source>
</reference>
<dbReference type="AlphaFoldDB" id="A0A9D3NIE2"/>
<proteinExistence type="predicted"/>
<dbReference type="Proteomes" id="UP000824219">
    <property type="component" value="Linkage Group LG16"/>
</dbReference>
<gene>
    <name evidence="2" type="ORF">KOW79_013665</name>
</gene>
<evidence type="ECO:0000313" key="3">
    <source>
        <dbReference type="Proteomes" id="UP000824219"/>
    </source>
</evidence>
<evidence type="ECO:0000256" key="1">
    <source>
        <dbReference type="SAM" id="MobiDB-lite"/>
    </source>
</evidence>
<feature type="region of interest" description="Disordered" evidence="1">
    <location>
        <begin position="83"/>
        <end position="110"/>
    </location>
</feature>
<sequence>MRQEKRREQRKEDEIRQEERNGDIRRRQEDTRRNGRQQDEMAGDEPRGVICYRACQCKRHPRCGFSLRSQICSSTKYRYHCKGMKHPSPNPHQTLQEEGGKLQGSLAAMR</sequence>
<comment type="caution">
    <text evidence="2">The sequence shown here is derived from an EMBL/GenBank/DDBJ whole genome shotgun (WGS) entry which is preliminary data.</text>
</comment>
<organism evidence="2 3">
    <name type="scientific">Hemibagrus wyckioides</name>
    <dbReference type="NCBI Taxonomy" id="337641"/>
    <lineage>
        <taxon>Eukaryota</taxon>
        <taxon>Metazoa</taxon>
        <taxon>Chordata</taxon>
        <taxon>Craniata</taxon>
        <taxon>Vertebrata</taxon>
        <taxon>Euteleostomi</taxon>
        <taxon>Actinopterygii</taxon>
        <taxon>Neopterygii</taxon>
        <taxon>Teleostei</taxon>
        <taxon>Ostariophysi</taxon>
        <taxon>Siluriformes</taxon>
        <taxon>Bagridae</taxon>
        <taxon>Hemibagrus</taxon>
    </lineage>
</organism>
<keyword evidence="3" id="KW-1185">Reference proteome</keyword>